<reference evidence="1 2" key="1">
    <citation type="submission" date="2015-08" db="EMBL/GenBank/DDBJ databases">
        <authorList>
            <person name="Babu N.S."/>
            <person name="Beckwith C.J."/>
            <person name="Beseler K.G."/>
            <person name="Brison A."/>
            <person name="Carone J.V."/>
            <person name="Caskin T.P."/>
            <person name="Diamond M."/>
            <person name="Durham M.E."/>
            <person name="Foxe J.M."/>
            <person name="Go M."/>
            <person name="Henderson B.A."/>
            <person name="Jones I.B."/>
            <person name="McGettigan J.A."/>
            <person name="Micheletti S.J."/>
            <person name="Nasrallah M.E."/>
            <person name="Ortiz D."/>
            <person name="Piller C.R."/>
            <person name="Privatt S.R."/>
            <person name="Schneider S.L."/>
            <person name="Sharp S."/>
            <person name="Smith T.C."/>
            <person name="Stanton J.D."/>
            <person name="Ullery H.E."/>
            <person name="Wilson R.J."/>
            <person name="Serrano M.G."/>
            <person name="Buck G."/>
            <person name="Lee V."/>
            <person name="Wang Y."/>
            <person name="Carvalho R."/>
            <person name="Voegtly L."/>
            <person name="Shi R."/>
            <person name="Duckworth R."/>
            <person name="Johnson A."/>
            <person name="Loviza R."/>
            <person name="Walstead R."/>
            <person name="Shah Z."/>
            <person name="Kiflezghi M."/>
            <person name="Wade K."/>
            <person name="Ball S.L."/>
            <person name="Bradley K.W."/>
            <person name="Asai D.J."/>
            <person name="Bowman C.A."/>
            <person name="Russell D.A."/>
            <person name="Pope W.H."/>
            <person name="Jacobs-Sera D."/>
            <person name="Hendrix R.W."/>
            <person name="Hatfull G.F."/>
        </authorList>
    </citation>
    <scope>NUCLEOTIDE SEQUENCE [LARGE SCALE GENOMIC DNA]</scope>
    <source>
        <strain evidence="1 2">DSM 27648</strain>
    </source>
</reference>
<keyword evidence="2" id="KW-1185">Reference proteome</keyword>
<dbReference type="KEGG" id="llu:AKJ09_09813"/>
<accession>A0A0K1QCJ4</accession>
<sequence>MDDLNGYHQDPTSSLLAQIAAQSAATWHALAARAFPGELSVETDNSVYRFKDSVLMGRSKRGSDAPARATKRGLKLIGFLANEGGFWSLSPRFRPGSHAVLWSPIACASTNGQPDPASFILTSKALAATVPDPQPVPWVSRSAVADRRSAPHISGMYAIARPPRAMRPAPASATRIHAAEARTPH</sequence>
<dbReference type="Proteomes" id="UP000064967">
    <property type="component" value="Chromosome"/>
</dbReference>
<protein>
    <submittedName>
        <fullName evidence="1">Uncharacterized protein</fullName>
    </submittedName>
</protein>
<name>A0A0K1QCJ4_9BACT</name>
<evidence type="ECO:0000313" key="1">
    <source>
        <dbReference type="EMBL" id="AKV03150.1"/>
    </source>
</evidence>
<dbReference type="EMBL" id="CP012333">
    <property type="protein sequence ID" value="AKV03150.1"/>
    <property type="molecule type" value="Genomic_DNA"/>
</dbReference>
<gene>
    <name evidence="1" type="ORF">AKJ09_09813</name>
</gene>
<organism evidence="1 2">
    <name type="scientific">Labilithrix luteola</name>
    <dbReference type="NCBI Taxonomy" id="1391654"/>
    <lineage>
        <taxon>Bacteria</taxon>
        <taxon>Pseudomonadati</taxon>
        <taxon>Myxococcota</taxon>
        <taxon>Polyangia</taxon>
        <taxon>Polyangiales</taxon>
        <taxon>Labilitrichaceae</taxon>
        <taxon>Labilithrix</taxon>
    </lineage>
</organism>
<dbReference type="STRING" id="1391654.AKJ09_09813"/>
<proteinExistence type="predicted"/>
<evidence type="ECO:0000313" key="2">
    <source>
        <dbReference type="Proteomes" id="UP000064967"/>
    </source>
</evidence>
<dbReference type="AlphaFoldDB" id="A0A0K1QCJ4"/>